<dbReference type="InParanoid" id="A0A0G4EKE4"/>
<proteinExistence type="inferred from homology"/>
<dbReference type="FunFam" id="3.40.50.300:FF:000149">
    <property type="entry name" value="Nuclear valosin-containing protein-like"/>
    <property type="match status" value="1"/>
</dbReference>
<dbReference type="PhylomeDB" id="A0A0G4EKE4"/>
<dbReference type="Pfam" id="PF16725">
    <property type="entry name" value="Nucleolin_bd"/>
    <property type="match status" value="1"/>
</dbReference>
<dbReference type="OrthoDB" id="27435at2759"/>
<dbReference type="OMA" id="GLWSTHR"/>
<dbReference type="SMART" id="SM00382">
    <property type="entry name" value="AAA"/>
    <property type="match status" value="2"/>
</dbReference>
<dbReference type="InterPro" id="IPR027417">
    <property type="entry name" value="P-loop_NTPase"/>
</dbReference>
<dbReference type="PANTHER" id="PTHR23077">
    <property type="entry name" value="AAA-FAMILY ATPASE"/>
    <property type="match status" value="1"/>
</dbReference>
<dbReference type="Pfam" id="PF17862">
    <property type="entry name" value="AAA_lid_3"/>
    <property type="match status" value="2"/>
</dbReference>
<feature type="compositionally biased region" description="Polar residues" evidence="4">
    <location>
        <begin position="82"/>
        <end position="104"/>
    </location>
</feature>
<dbReference type="Gene3D" id="3.40.50.300">
    <property type="entry name" value="P-loop containing nucleotide triphosphate hydrolases"/>
    <property type="match status" value="2"/>
</dbReference>
<dbReference type="GO" id="GO:0042254">
    <property type="term" value="P:ribosome biogenesis"/>
    <property type="evidence" value="ECO:0007669"/>
    <property type="project" value="TreeGrafter"/>
</dbReference>
<keyword evidence="2" id="KW-0547">Nucleotide-binding</keyword>
<dbReference type="InterPro" id="IPR003593">
    <property type="entry name" value="AAA+_ATPase"/>
</dbReference>
<dbReference type="VEuPathDB" id="CryptoDB:Vbra_7790"/>
<evidence type="ECO:0000256" key="1">
    <source>
        <dbReference type="ARBA" id="ARBA00006914"/>
    </source>
</evidence>
<sequence length="752" mass="81549">MDQKRRFQQRLSTCVANLEAHSPALAKDPDEIARRLQESYPDYKRKKVGALKQWVKDAMATTATARTAADGGGGKKDTHADNNSSLTPANPVVSTASNNDQMTVDLTHDKPPSPSPSNSSGLINSSLRTLYQQPQPQPKQDDTQDGSKPQQPPAKKARVGDGSEGERRKDRRGRRREMDGAMMGSSDRSFAAPIPDVTLQDMGGIDKVLELIRELVIYPLVHPEVFRHLGVQPATGVLLHGPPGSGKTQLANAIAGTAKVPFFKLAATEIVSGMSGESEALVRSLFEAARASAPSLVFIDEIDAVCPKRENAAREMEKRIVAQILSSLDELGGSFVIVLGATNRPDALDPALRRAGRFDREIAMGIPDETARGRILQVLSRGLRLAGDVDFTRLARLTPGFVGADLSAVMKEAALFAIKRVFSQLDPNKPTYSQDELSSLAIQEQDFEHAIECVQPSARREGFTTIPNITWEQVGGLQALKKELTLSICEPIRRPEIFHRLGLDIPAGVLLHGPPGCGKTLLAKAVAKESGANLIAIKGPELLNKYVGESEKAVREVFQRARVSAPCIIFFDELDSLCPKRSAEGTSASERVVNQLLTEMDGILERREVYVIAATNRADLIDPAMLRPGRLDKILYVPLPDIHGREDILRRLAIKTPWASDVTLDKIAHQTDGYSGADLQAVIREATLAALEQWSADTDREGQGQEGREGGEIEIGWPAIERALAKVKPSVSAAQQVFYKEAGGGAAGGQRS</sequence>
<dbReference type="EMBL" id="CDMY01000258">
    <property type="protein sequence ID" value="CEL97915.1"/>
    <property type="molecule type" value="Genomic_DNA"/>
</dbReference>
<evidence type="ECO:0000313" key="6">
    <source>
        <dbReference type="EMBL" id="CEL97915.1"/>
    </source>
</evidence>
<dbReference type="InterPro" id="IPR050168">
    <property type="entry name" value="AAA_ATPase_domain"/>
</dbReference>
<dbReference type="Pfam" id="PF00004">
    <property type="entry name" value="AAA"/>
    <property type="match status" value="2"/>
</dbReference>
<dbReference type="GO" id="GO:1990275">
    <property type="term" value="F:preribosome binding"/>
    <property type="evidence" value="ECO:0007669"/>
    <property type="project" value="TreeGrafter"/>
</dbReference>
<feature type="compositionally biased region" description="Low complexity" evidence="4">
    <location>
        <begin position="116"/>
        <end position="127"/>
    </location>
</feature>
<dbReference type="Proteomes" id="UP000041254">
    <property type="component" value="Unassembled WGS sequence"/>
</dbReference>
<feature type="compositionally biased region" description="Basic and acidic residues" evidence="4">
    <location>
        <begin position="158"/>
        <end position="168"/>
    </location>
</feature>
<accession>A0A0G4EKE4</accession>
<feature type="region of interest" description="Disordered" evidence="4">
    <location>
        <begin position="65"/>
        <end position="189"/>
    </location>
</feature>
<dbReference type="SUPFAM" id="SSF52540">
    <property type="entry name" value="P-loop containing nucleoside triphosphate hydrolases"/>
    <property type="match status" value="2"/>
</dbReference>
<evidence type="ECO:0000256" key="2">
    <source>
        <dbReference type="ARBA" id="ARBA00022741"/>
    </source>
</evidence>
<dbReference type="GO" id="GO:0003723">
    <property type="term" value="F:RNA binding"/>
    <property type="evidence" value="ECO:0007669"/>
    <property type="project" value="TreeGrafter"/>
</dbReference>
<dbReference type="AlphaFoldDB" id="A0A0G4EKE4"/>
<comment type="similarity">
    <text evidence="1">Belongs to the AAA ATPase family.</text>
</comment>
<protein>
    <recommendedName>
        <fullName evidence="5">AAA+ ATPase domain-containing protein</fullName>
    </recommendedName>
</protein>
<organism evidence="6 7">
    <name type="scientific">Vitrella brassicaformis (strain CCMP3155)</name>
    <dbReference type="NCBI Taxonomy" id="1169540"/>
    <lineage>
        <taxon>Eukaryota</taxon>
        <taxon>Sar</taxon>
        <taxon>Alveolata</taxon>
        <taxon>Colpodellida</taxon>
        <taxon>Vitrellaceae</taxon>
        <taxon>Vitrella</taxon>
    </lineage>
</organism>
<evidence type="ECO:0000256" key="4">
    <source>
        <dbReference type="SAM" id="MobiDB-lite"/>
    </source>
</evidence>
<dbReference type="InterPro" id="IPR003960">
    <property type="entry name" value="ATPase_AAA_CS"/>
</dbReference>
<dbReference type="InterPro" id="IPR031996">
    <property type="entry name" value="NVL2_nucleolin-bd"/>
</dbReference>
<dbReference type="STRING" id="1169540.A0A0G4EKE4"/>
<dbReference type="GO" id="GO:0005634">
    <property type="term" value="C:nucleus"/>
    <property type="evidence" value="ECO:0007669"/>
    <property type="project" value="TreeGrafter"/>
</dbReference>
<evidence type="ECO:0000259" key="5">
    <source>
        <dbReference type="SMART" id="SM00382"/>
    </source>
</evidence>
<name>A0A0G4EKE4_VITBC</name>
<dbReference type="PROSITE" id="PS00674">
    <property type="entry name" value="AAA"/>
    <property type="match status" value="1"/>
</dbReference>
<keyword evidence="3" id="KW-0067">ATP-binding</keyword>
<dbReference type="PANTHER" id="PTHR23077:SF171">
    <property type="entry name" value="NUCLEAR VALOSIN-CONTAINING PROTEIN-LIKE"/>
    <property type="match status" value="1"/>
</dbReference>
<gene>
    <name evidence="6" type="ORF">Vbra_7790</name>
</gene>
<feature type="domain" description="AAA+ ATPase" evidence="5">
    <location>
        <begin position="505"/>
        <end position="641"/>
    </location>
</feature>
<feature type="domain" description="AAA+ ATPase" evidence="5">
    <location>
        <begin position="233"/>
        <end position="368"/>
    </location>
</feature>
<reference evidence="6 7" key="1">
    <citation type="submission" date="2014-11" db="EMBL/GenBank/DDBJ databases">
        <authorList>
            <person name="Zhu J."/>
            <person name="Qi W."/>
            <person name="Song R."/>
        </authorList>
    </citation>
    <scope>NUCLEOTIDE SEQUENCE [LARGE SCALE GENOMIC DNA]</scope>
</reference>
<dbReference type="FunFam" id="3.40.50.300:FF:000365">
    <property type="entry name" value="Ribosome biogenesis ATPase RIX7"/>
    <property type="match status" value="1"/>
</dbReference>
<dbReference type="GO" id="GO:0016887">
    <property type="term" value="F:ATP hydrolysis activity"/>
    <property type="evidence" value="ECO:0007669"/>
    <property type="project" value="InterPro"/>
</dbReference>
<dbReference type="InterPro" id="IPR041569">
    <property type="entry name" value="AAA_lid_3"/>
</dbReference>
<keyword evidence="7" id="KW-1185">Reference proteome</keyword>
<evidence type="ECO:0000256" key="3">
    <source>
        <dbReference type="ARBA" id="ARBA00022840"/>
    </source>
</evidence>
<evidence type="ECO:0000313" key="7">
    <source>
        <dbReference type="Proteomes" id="UP000041254"/>
    </source>
</evidence>
<dbReference type="Gene3D" id="1.10.8.60">
    <property type="match status" value="2"/>
</dbReference>
<dbReference type="InterPro" id="IPR003959">
    <property type="entry name" value="ATPase_AAA_core"/>
</dbReference>
<dbReference type="GO" id="GO:0005524">
    <property type="term" value="F:ATP binding"/>
    <property type="evidence" value="ECO:0007669"/>
    <property type="project" value="UniProtKB-KW"/>
</dbReference>